<dbReference type="EMBL" id="CP011339">
    <property type="protein sequence ID" value="AKV65471.1"/>
    <property type="molecule type" value="Genomic_DNA"/>
</dbReference>
<sequence>MIFFPLSIPIRTRENSIFRYSLFFLINHGRELPTSVLKQGYLRDFLAHHLPHSPLGASHLRDE</sequence>
<reference evidence="1 2" key="1">
    <citation type="journal article" date="2016" name="Stand. Genomic Sci.">
        <title>Complete genome sequence and genomic characterization of Microcystis panniformis FACHB 1757 by third-generation sequencing.</title>
        <authorList>
            <person name="Zhang J.Y."/>
            <person name="Guan R."/>
            <person name="Zhang H.J."/>
            <person name="Li H."/>
            <person name="Xiao P."/>
            <person name="Yu G.L."/>
            <person name="Du L."/>
            <person name="Cao D.M."/>
            <person name="Zhu B.C."/>
            <person name="Li R.H."/>
            <person name="Lu Z.H."/>
        </authorList>
    </citation>
    <scope>NUCLEOTIDE SEQUENCE [LARGE SCALE GENOMIC DNA]</scope>
    <source>
        <strain evidence="1 2">FACHB-1757</strain>
    </source>
</reference>
<accession>A0A0K1RUT2</accession>
<protein>
    <submittedName>
        <fullName evidence="1">Uncharacterized protein</fullName>
    </submittedName>
</protein>
<evidence type="ECO:0000313" key="2">
    <source>
        <dbReference type="Proteomes" id="UP000068167"/>
    </source>
</evidence>
<dbReference type="Proteomes" id="UP000068167">
    <property type="component" value="Chromosome"/>
</dbReference>
<dbReference type="AlphaFoldDB" id="A0A0K1RUT2"/>
<evidence type="ECO:0000313" key="1">
    <source>
        <dbReference type="EMBL" id="AKV65471.1"/>
    </source>
</evidence>
<keyword evidence="2" id="KW-1185">Reference proteome</keyword>
<proteinExistence type="predicted"/>
<dbReference type="PATRIC" id="fig|1638788.3.peg.237"/>
<dbReference type="KEGG" id="mpk:VL20_236"/>
<name>A0A0K1RUT2_9CHRO</name>
<organism evidence="1 2">
    <name type="scientific">Microcystis panniformis FACHB-1757</name>
    <dbReference type="NCBI Taxonomy" id="1638788"/>
    <lineage>
        <taxon>Bacteria</taxon>
        <taxon>Bacillati</taxon>
        <taxon>Cyanobacteriota</taxon>
        <taxon>Cyanophyceae</taxon>
        <taxon>Oscillatoriophycideae</taxon>
        <taxon>Chroococcales</taxon>
        <taxon>Microcystaceae</taxon>
        <taxon>Microcystis</taxon>
    </lineage>
</organism>
<gene>
    <name evidence="1" type="ORF">VL20_236</name>
</gene>